<dbReference type="Gene3D" id="3.40.1350.10">
    <property type="match status" value="1"/>
</dbReference>
<organism evidence="1 2">
    <name type="scientific">Hassallia byssoidea VB512170</name>
    <dbReference type="NCBI Taxonomy" id="1304833"/>
    <lineage>
        <taxon>Bacteria</taxon>
        <taxon>Bacillati</taxon>
        <taxon>Cyanobacteriota</taxon>
        <taxon>Cyanophyceae</taxon>
        <taxon>Nostocales</taxon>
        <taxon>Tolypothrichaceae</taxon>
        <taxon>Hassallia</taxon>
    </lineage>
</organism>
<gene>
    <name evidence="1" type="ORF">PI95_009870</name>
</gene>
<dbReference type="SUPFAM" id="SSF52980">
    <property type="entry name" value="Restriction endonuclease-like"/>
    <property type="match status" value="1"/>
</dbReference>
<accession>A0A846H664</accession>
<dbReference type="InterPro" id="IPR011856">
    <property type="entry name" value="tRNA_endonuc-like_dom_sf"/>
</dbReference>
<protein>
    <submittedName>
        <fullName evidence="1">Fatty-acid oxidation protein subunit alpha</fullName>
    </submittedName>
</protein>
<name>A0A846H664_9CYAN</name>
<dbReference type="EMBL" id="JTCM02000015">
    <property type="protein sequence ID" value="NEU72866.1"/>
    <property type="molecule type" value="Genomic_DNA"/>
</dbReference>
<keyword evidence="2" id="KW-1185">Reference proteome</keyword>
<evidence type="ECO:0000313" key="2">
    <source>
        <dbReference type="Proteomes" id="UP000031549"/>
    </source>
</evidence>
<sequence length="138" mass="15885">MAKDIFHNIVKLALQKDGWTITHDPYRLRYGIADIYIDLAAEEAIAAEKAGRKIAVEIKSFVSSSAISEFHTALGQFLNYRIALEVSEEPDRILYLAVPSDVHQSFLRFEPAKTVIDRYDVRLIIYNSDREVIEQWIE</sequence>
<dbReference type="InterPro" id="IPR011335">
    <property type="entry name" value="Restrct_endonuc-II-like"/>
</dbReference>
<dbReference type="AlphaFoldDB" id="A0A846H664"/>
<dbReference type="Proteomes" id="UP000031549">
    <property type="component" value="Unassembled WGS sequence"/>
</dbReference>
<dbReference type="RefSeq" id="WP_039752414.1">
    <property type="nucleotide sequence ID" value="NZ_JTCM02000015.1"/>
</dbReference>
<evidence type="ECO:0000313" key="1">
    <source>
        <dbReference type="EMBL" id="NEU72866.1"/>
    </source>
</evidence>
<dbReference type="CDD" id="cd22366">
    <property type="entry name" value="XisH-like"/>
    <property type="match status" value="1"/>
</dbReference>
<dbReference type="InterPro" id="IPR014919">
    <property type="entry name" value="XisH"/>
</dbReference>
<reference evidence="1 2" key="1">
    <citation type="journal article" date="2015" name="Genome Announc.">
        <title>Draft Genome Sequence of Cyanobacterium Hassallia byssoidea Strain VB512170, Isolated from Monuments in India.</title>
        <authorList>
            <person name="Singh D."/>
            <person name="Chandrababunaidu M.M."/>
            <person name="Panda A."/>
            <person name="Sen D."/>
            <person name="Bhattacharyya S."/>
            <person name="Adhikary S.P."/>
            <person name="Tripathy S."/>
        </authorList>
    </citation>
    <scope>NUCLEOTIDE SEQUENCE [LARGE SCALE GENOMIC DNA]</scope>
    <source>
        <strain evidence="1 2">VB512170</strain>
    </source>
</reference>
<dbReference type="GO" id="GO:0003676">
    <property type="term" value="F:nucleic acid binding"/>
    <property type="evidence" value="ECO:0007669"/>
    <property type="project" value="InterPro"/>
</dbReference>
<dbReference type="Pfam" id="PF08814">
    <property type="entry name" value="XisH"/>
    <property type="match status" value="1"/>
</dbReference>
<proteinExistence type="predicted"/>
<comment type="caution">
    <text evidence="1">The sequence shown here is derived from an EMBL/GenBank/DDBJ whole genome shotgun (WGS) entry which is preliminary data.</text>
</comment>